<feature type="chain" id="PRO_5029951583" description="Dirigent protein" evidence="4">
    <location>
        <begin position="21"/>
        <end position="185"/>
    </location>
</feature>
<comment type="subcellular location">
    <subcellularLocation>
        <location evidence="4">Secreted</location>
        <location evidence="4">Extracellular space</location>
        <location evidence="4">Apoplast</location>
    </subcellularLocation>
</comment>
<keyword evidence="6" id="KW-1185">Reference proteome</keyword>
<organism evidence="5 6">
    <name type="scientific">Camellia sinensis</name>
    <name type="common">Tea plant</name>
    <name type="synonym">Thea sinensis</name>
    <dbReference type="NCBI Taxonomy" id="4442"/>
    <lineage>
        <taxon>Eukaryota</taxon>
        <taxon>Viridiplantae</taxon>
        <taxon>Streptophyta</taxon>
        <taxon>Embryophyta</taxon>
        <taxon>Tracheophyta</taxon>
        <taxon>Spermatophyta</taxon>
        <taxon>Magnoliopsida</taxon>
        <taxon>eudicotyledons</taxon>
        <taxon>Gunneridae</taxon>
        <taxon>Pentapetalae</taxon>
        <taxon>asterids</taxon>
        <taxon>Ericales</taxon>
        <taxon>Theaceae</taxon>
        <taxon>Camellia</taxon>
    </lineage>
</organism>
<dbReference type="InterPro" id="IPR044859">
    <property type="entry name" value="Allene_oxi_cyc_Dirigent"/>
</dbReference>
<dbReference type="Pfam" id="PF03018">
    <property type="entry name" value="Dirigent"/>
    <property type="match status" value="1"/>
</dbReference>
<dbReference type="Gene3D" id="2.40.480.10">
    <property type="entry name" value="Allene oxide cyclase-like"/>
    <property type="match status" value="1"/>
</dbReference>
<keyword evidence="3 4" id="KW-0964">Secreted</keyword>
<dbReference type="GO" id="GO:0009699">
    <property type="term" value="P:phenylpropanoid biosynthetic process"/>
    <property type="evidence" value="ECO:0007669"/>
    <property type="project" value="UniProtKB-ARBA"/>
</dbReference>
<evidence type="ECO:0000256" key="1">
    <source>
        <dbReference type="ARBA" id="ARBA00010746"/>
    </source>
</evidence>
<comment type="caution">
    <text evidence="5">The sequence shown here is derived from an EMBL/GenBank/DDBJ whole genome shotgun (WGS) entry which is preliminary data.</text>
</comment>
<evidence type="ECO:0000256" key="4">
    <source>
        <dbReference type="RuleBase" id="RU363099"/>
    </source>
</evidence>
<dbReference type="InterPro" id="IPR004265">
    <property type="entry name" value="Dirigent"/>
</dbReference>
<name>A0A7J7HHS9_CAMSI</name>
<keyword evidence="4" id="KW-0052">Apoplast</keyword>
<reference evidence="5 6" key="2">
    <citation type="submission" date="2020-07" db="EMBL/GenBank/DDBJ databases">
        <title>Genome assembly of wild tea tree DASZ reveals pedigree and selection history of tea varieties.</title>
        <authorList>
            <person name="Zhang W."/>
        </authorList>
    </citation>
    <scope>NUCLEOTIDE SEQUENCE [LARGE SCALE GENOMIC DNA]</scope>
    <source>
        <strain evidence="6">cv. G240</strain>
        <tissue evidence="5">Leaf</tissue>
    </source>
</reference>
<dbReference type="PANTHER" id="PTHR21495">
    <property type="entry name" value="NUCLEOPORIN-RELATED"/>
    <property type="match status" value="1"/>
</dbReference>
<dbReference type="EMBL" id="JACBKZ010000004">
    <property type="protein sequence ID" value="KAF5951548.1"/>
    <property type="molecule type" value="Genomic_DNA"/>
</dbReference>
<comment type="subunit">
    <text evidence="2 4">Homodimer.</text>
</comment>
<evidence type="ECO:0000313" key="5">
    <source>
        <dbReference type="EMBL" id="KAF5951548.1"/>
    </source>
</evidence>
<comment type="function">
    <text evidence="4">Dirigent proteins impart stereoselectivity on the phenoxy radical-coupling reaction, yielding optically active lignans from two molecules of coniferyl alcohol in the biosynthesis of lignans, flavonolignans, and alkaloids and thus plays a central role in plant secondary metabolism.</text>
</comment>
<evidence type="ECO:0000256" key="2">
    <source>
        <dbReference type="ARBA" id="ARBA00011738"/>
    </source>
</evidence>
<dbReference type="AlphaFoldDB" id="A0A7J7HHS9"/>
<dbReference type="GO" id="GO:0048046">
    <property type="term" value="C:apoplast"/>
    <property type="evidence" value="ECO:0007669"/>
    <property type="project" value="UniProtKB-SubCell"/>
</dbReference>
<feature type="signal peptide" evidence="4">
    <location>
        <begin position="1"/>
        <end position="20"/>
    </location>
</feature>
<evidence type="ECO:0000313" key="6">
    <source>
        <dbReference type="Proteomes" id="UP000593564"/>
    </source>
</evidence>
<dbReference type="Proteomes" id="UP000593564">
    <property type="component" value="Unassembled WGS sequence"/>
</dbReference>
<protein>
    <recommendedName>
        <fullName evidence="4">Dirigent protein</fullName>
    </recommendedName>
</protein>
<gene>
    <name evidence="5" type="ORF">HYC85_009492</name>
</gene>
<proteinExistence type="inferred from homology"/>
<accession>A0A7J7HHS9</accession>
<comment type="similarity">
    <text evidence="1 4">Belongs to the plant dirigent protein family.</text>
</comment>
<evidence type="ECO:0000256" key="3">
    <source>
        <dbReference type="ARBA" id="ARBA00022525"/>
    </source>
</evidence>
<keyword evidence="4" id="KW-0732">Signal</keyword>
<sequence>MEKLSAILILCSIMVISVPAIRGIAEDPKSVEKWFENLTRSKQKLTKLHFYFQDIESGNNITSIQVARAPNNNSTSAAAFSGINVFDNAMTVGPNITSKQLGRAQGLFAASSLGPQSLKESLMVALLRSLVASRDPILDQYREMSVVGGSGEFRLARGIATAKTFSLDTAANNAVVEYHVVVIHC</sequence>
<reference evidence="6" key="1">
    <citation type="journal article" date="2020" name="Nat. Commun.">
        <title>Genome assembly of wild tea tree DASZ reveals pedigree and selection history of tea varieties.</title>
        <authorList>
            <person name="Zhang W."/>
            <person name="Zhang Y."/>
            <person name="Qiu H."/>
            <person name="Guo Y."/>
            <person name="Wan H."/>
            <person name="Zhang X."/>
            <person name="Scossa F."/>
            <person name="Alseekh S."/>
            <person name="Zhang Q."/>
            <person name="Wang P."/>
            <person name="Xu L."/>
            <person name="Schmidt M.H."/>
            <person name="Jia X."/>
            <person name="Li D."/>
            <person name="Zhu A."/>
            <person name="Guo F."/>
            <person name="Chen W."/>
            <person name="Ni D."/>
            <person name="Usadel B."/>
            <person name="Fernie A.R."/>
            <person name="Wen W."/>
        </authorList>
    </citation>
    <scope>NUCLEOTIDE SEQUENCE [LARGE SCALE GENOMIC DNA]</scope>
    <source>
        <strain evidence="6">cv. G240</strain>
    </source>
</reference>